<evidence type="ECO:0000256" key="11">
    <source>
        <dbReference type="RuleBase" id="RU365036"/>
    </source>
</evidence>
<evidence type="ECO:0000256" key="2">
    <source>
        <dbReference type="ARBA" id="ARBA00004305"/>
    </source>
</evidence>
<proteinExistence type="inferred from homology"/>
<sequence>MNTGVEGGETALKLARRWAYSVKKVEKNQAKIVFAANNFWGRTMSAISASTDPSSYEGFGPFMPGFEIIPYNDSSALEKALQDPNVAAFMVEPIQGEAGVVVPDEGYLKKVRELCSKYNVLFIADEVQTGLARTGRMLAVDHEEVRPDILILGKALSGGMYPVSAVLADDEVMLTIKPGEHGSTYGGNPLGSKVAIAALEKRLNKLPKEIVTKVRGKGLLNAIVINKDFDAWEVCLKLRDNGLLAKPTHGDIIRFAPPLVINEEQVLECTDIIKNTILSM</sequence>
<dbReference type="CDD" id="cd00610">
    <property type="entry name" value="OAT_like"/>
    <property type="match status" value="1"/>
</dbReference>
<reference evidence="12" key="2">
    <citation type="submission" date="2015-06" db="UniProtKB">
        <authorList>
            <consortium name="EnsemblMetazoa"/>
        </authorList>
    </citation>
    <scope>IDENTIFICATION</scope>
</reference>
<comment type="similarity">
    <text evidence="4 11">Belongs to the class-III pyridoxal-phosphate-dependent aminotransferase family.</text>
</comment>
<dbReference type="PANTHER" id="PTHR11986:SF18">
    <property type="entry name" value="ORNITHINE AMINOTRANSFERASE, MITOCHONDRIAL"/>
    <property type="match status" value="1"/>
</dbReference>
<dbReference type="STRING" id="36166.T1GEL8"/>
<dbReference type="AlphaFoldDB" id="T1GEL8"/>
<evidence type="ECO:0000256" key="10">
    <source>
        <dbReference type="ARBA" id="ARBA00022946"/>
    </source>
</evidence>
<keyword evidence="9 11" id="KW-0663">Pyridoxal phosphate</keyword>
<evidence type="ECO:0000256" key="3">
    <source>
        <dbReference type="ARBA" id="ARBA00004998"/>
    </source>
</evidence>
<dbReference type="GO" id="GO:0030170">
    <property type="term" value="F:pyridoxal phosphate binding"/>
    <property type="evidence" value="ECO:0007669"/>
    <property type="project" value="InterPro"/>
</dbReference>
<keyword evidence="7 11" id="KW-0032">Aminotransferase</keyword>
<dbReference type="Gene3D" id="3.90.1150.10">
    <property type="entry name" value="Aspartate Aminotransferase, domain 1"/>
    <property type="match status" value="1"/>
</dbReference>
<accession>T1GEL8</accession>
<name>T1GEL8_MEGSC</name>
<keyword evidence="8 11" id="KW-0808">Transferase</keyword>
<evidence type="ECO:0000256" key="4">
    <source>
        <dbReference type="ARBA" id="ARBA00008954"/>
    </source>
</evidence>
<dbReference type="InterPro" id="IPR049704">
    <property type="entry name" value="Aminotrans_3_PPA_site"/>
</dbReference>
<dbReference type="InterPro" id="IPR015422">
    <property type="entry name" value="PyrdxlP-dep_Trfase_small"/>
</dbReference>
<comment type="pathway">
    <text evidence="3 11">Amino-acid biosynthesis; L-proline biosynthesis; L-glutamate 5-semialdehyde from L-ornithine: step 1/1.</text>
</comment>
<dbReference type="InterPro" id="IPR015424">
    <property type="entry name" value="PyrdxlP-dep_Trfase"/>
</dbReference>
<dbReference type="Gene3D" id="3.40.640.10">
    <property type="entry name" value="Type I PLP-dependent aspartate aminotransferase-like (Major domain)"/>
    <property type="match status" value="1"/>
</dbReference>
<comment type="subcellular location">
    <subcellularLocation>
        <location evidence="2">Mitochondrion matrix</location>
    </subcellularLocation>
</comment>
<dbReference type="EnsemblMetazoa" id="MESCA001786-RA">
    <property type="protein sequence ID" value="MESCA001786-PA"/>
    <property type="gene ID" value="MESCA001786"/>
</dbReference>
<dbReference type="EMBL" id="CAQQ02026811">
    <property type="status" value="NOT_ANNOTATED_CDS"/>
    <property type="molecule type" value="Genomic_DNA"/>
</dbReference>
<dbReference type="SUPFAM" id="SSF53383">
    <property type="entry name" value="PLP-dependent transferases"/>
    <property type="match status" value="1"/>
</dbReference>
<dbReference type="EC" id="2.6.1.13" evidence="6 11"/>
<dbReference type="HOGENOM" id="CLU_016922_10_2_1"/>
<keyword evidence="10" id="KW-0809">Transit peptide</keyword>
<dbReference type="Proteomes" id="UP000015102">
    <property type="component" value="Unassembled WGS sequence"/>
</dbReference>
<evidence type="ECO:0000256" key="7">
    <source>
        <dbReference type="ARBA" id="ARBA00022576"/>
    </source>
</evidence>
<dbReference type="PANTHER" id="PTHR11986">
    <property type="entry name" value="AMINOTRANSFERASE CLASS III"/>
    <property type="match status" value="1"/>
</dbReference>
<evidence type="ECO:0000256" key="9">
    <source>
        <dbReference type="ARBA" id="ARBA00022898"/>
    </source>
</evidence>
<evidence type="ECO:0000256" key="8">
    <source>
        <dbReference type="ARBA" id="ARBA00022679"/>
    </source>
</evidence>
<evidence type="ECO:0000313" key="13">
    <source>
        <dbReference type="Proteomes" id="UP000015102"/>
    </source>
</evidence>
<dbReference type="OMA" id="RKWGQLH"/>
<dbReference type="GO" id="GO:0019544">
    <property type="term" value="P:L-arginine catabolic process to L-glutamate"/>
    <property type="evidence" value="ECO:0007669"/>
    <property type="project" value="TreeGrafter"/>
</dbReference>
<comment type="cofactor">
    <cofactor evidence="1 11">
        <name>pyridoxal 5'-phosphate</name>
        <dbReference type="ChEBI" id="CHEBI:597326"/>
    </cofactor>
</comment>
<comment type="subunit">
    <text evidence="5">Homotetramer.</text>
</comment>
<evidence type="ECO:0000256" key="5">
    <source>
        <dbReference type="ARBA" id="ARBA00011881"/>
    </source>
</evidence>
<dbReference type="GO" id="GO:0042802">
    <property type="term" value="F:identical protein binding"/>
    <property type="evidence" value="ECO:0007669"/>
    <property type="project" value="TreeGrafter"/>
</dbReference>
<dbReference type="InterPro" id="IPR050103">
    <property type="entry name" value="Class-III_PLP-dep_AT"/>
</dbReference>
<comment type="catalytic activity">
    <reaction evidence="11">
        <text>a 2-oxocarboxylate + L-ornithine = L-glutamate 5-semialdehyde + an L-alpha-amino acid</text>
        <dbReference type="Rhea" id="RHEA:13877"/>
        <dbReference type="ChEBI" id="CHEBI:35179"/>
        <dbReference type="ChEBI" id="CHEBI:46911"/>
        <dbReference type="ChEBI" id="CHEBI:58066"/>
        <dbReference type="ChEBI" id="CHEBI:59869"/>
        <dbReference type="EC" id="2.6.1.13"/>
    </reaction>
</comment>
<dbReference type="InterPro" id="IPR005814">
    <property type="entry name" value="Aminotrans_3"/>
</dbReference>
<protein>
    <recommendedName>
        <fullName evidence="6 11">Ornithine aminotransferase</fullName>
        <ecNumber evidence="6 11">2.6.1.13</ecNumber>
    </recommendedName>
</protein>
<evidence type="ECO:0000256" key="6">
    <source>
        <dbReference type="ARBA" id="ARBA00012924"/>
    </source>
</evidence>
<dbReference type="InterPro" id="IPR015421">
    <property type="entry name" value="PyrdxlP-dep_Trfase_major"/>
</dbReference>
<dbReference type="GO" id="GO:0004587">
    <property type="term" value="F:ornithine aminotransferase activity"/>
    <property type="evidence" value="ECO:0007669"/>
    <property type="project" value="UniProtKB-EC"/>
</dbReference>
<dbReference type="GO" id="GO:0005759">
    <property type="term" value="C:mitochondrial matrix"/>
    <property type="evidence" value="ECO:0007669"/>
    <property type="project" value="UniProtKB-SubCell"/>
</dbReference>
<evidence type="ECO:0000256" key="1">
    <source>
        <dbReference type="ARBA" id="ARBA00001933"/>
    </source>
</evidence>
<reference evidence="13" key="1">
    <citation type="submission" date="2013-02" db="EMBL/GenBank/DDBJ databases">
        <authorList>
            <person name="Hughes D."/>
        </authorList>
    </citation>
    <scope>NUCLEOTIDE SEQUENCE</scope>
    <source>
        <strain>Durham</strain>
        <strain evidence="13">NC isolate 2 -- Noor lab</strain>
    </source>
</reference>
<organism evidence="12 13">
    <name type="scientific">Megaselia scalaris</name>
    <name type="common">Humpbacked fly</name>
    <name type="synonym">Phora scalaris</name>
    <dbReference type="NCBI Taxonomy" id="36166"/>
    <lineage>
        <taxon>Eukaryota</taxon>
        <taxon>Metazoa</taxon>
        <taxon>Ecdysozoa</taxon>
        <taxon>Arthropoda</taxon>
        <taxon>Hexapoda</taxon>
        <taxon>Insecta</taxon>
        <taxon>Pterygota</taxon>
        <taxon>Neoptera</taxon>
        <taxon>Endopterygota</taxon>
        <taxon>Diptera</taxon>
        <taxon>Brachycera</taxon>
        <taxon>Muscomorpha</taxon>
        <taxon>Platypezoidea</taxon>
        <taxon>Phoridae</taxon>
        <taxon>Megaseliini</taxon>
        <taxon>Megaselia</taxon>
    </lineage>
</organism>
<dbReference type="FunFam" id="3.90.1150.10:FF:000152">
    <property type="entry name" value="Ornithine aminotransferase"/>
    <property type="match status" value="1"/>
</dbReference>
<evidence type="ECO:0000313" key="12">
    <source>
        <dbReference type="EnsemblMetazoa" id="MESCA001786-PA"/>
    </source>
</evidence>
<keyword evidence="13" id="KW-1185">Reference proteome</keyword>
<dbReference type="PROSITE" id="PS00600">
    <property type="entry name" value="AA_TRANSFER_CLASS_3"/>
    <property type="match status" value="1"/>
</dbReference>
<dbReference type="Pfam" id="PF00202">
    <property type="entry name" value="Aminotran_3"/>
    <property type="match status" value="1"/>
</dbReference>
<dbReference type="GO" id="GO:0010121">
    <property type="term" value="P:L-arginine catabolic process to proline via ornithine"/>
    <property type="evidence" value="ECO:0007669"/>
    <property type="project" value="TreeGrafter"/>
</dbReference>
<dbReference type="FunFam" id="3.40.640.10:FF:000011">
    <property type="entry name" value="Ornithine aminotransferase"/>
    <property type="match status" value="1"/>
</dbReference>